<dbReference type="KEGG" id="psco:LY89DRAFT_457971"/>
<dbReference type="InParanoid" id="A0A194XHQ2"/>
<gene>
    <name evidence="2" type="ORF">LY89DRAFT_457971</name>
</gene>
<reference evidence="2 3" key="1">
    <citation type="submission" date="2015-10" db="EMBL/GenBank/DDBJ databases">
        <title>Full genome of DAOMC 229536 Phialocephala scopiformis, a fungal endophyte of spruce producing the potent anti-insectan compound rugulosin.</title>
        <authorList>
            <consortium name="DOE Joint Genome Institute"/>
            <person name="Walker A.K."/>
            <person name="Frasz S.L."/>
            <person name="Seifert K.A."/>
            <person name="Miller J.D."/>
            <person name="Mondo S.J."/>
            <person name="Labutti K."/>
            <person name="Lipzen A."/>
            <person name="Dockter R."/>
            <person name="Kennedy M."/>
            <person name="Grigoriev I.V."/>
            <person name="Spatafora J.W."/>
        </authorList>
    </citation>
    <scope>NUCLEOTIDE SEQUENCE [LARGE SCALE GENOMIC DNA]</scope>
    <source>
        <strain evidence="2 3">CBS 120377</strain>
    </source>
</reference>
<sequence>MLLCRIAGALSPSVSGPALQHSVTGNNPNTIDSSHTRGGEKSLINPLTKISCRWLHLGSESHHHHFMPLVTILEQSKQCCKDVFVPTEVHDYQKNAQANGNGSQITCLSALRYCSCHFSSRYRCRPEFLAMNMHVRLSHLFVP</sequence>
<dbReference type="RefSeq" id="XP_018074043.1">
    <property type="nucleotide sequence ID" value="XM_018207662.1"/>
</dbReference>
<evidence type="ECO:0000256" key="1">
    <source>
        <dbReference type="SAM" id="MobiDB-lite"/>
    </source>
</evidence>
<evidence type="ECO:0000313" key="3">
    <source>
        <dbReference type="Proteomes" id="UP000070700"/>
    </source>
</evidence>
<accession>A0A194XHQ2</accession>
<dbReference type="EMBL" id="KQ947410">
    <property type="protein sequence ID" value="KUJ19688.1"/>
    <property type="molecule type" value="Genomic_DNA"/>
</dbReference>
<dbReference type="Proteomes" id="UP000070700">
    <property type="component" value="Unassembled WGS sequence"/>
</dbReference>
<protein>
    <submittedName>
        <fullName evidence="2">Uncharacterized protein</fullName>
    </submittedName>
</protein>
<feature type="region of interest" description="Disordered" evidence="1">
    <location>
        <begin position="17"/>
        <end position="40"/>
    </location>
</feature>
<name>A0A194XHQ2_MOLSC</name>
<evidence type="ECO:0000313" key="2">
    <source>
        <dbReference type="EMBL" id="KUJ19688.1"/>
    </source>
</evidence>
<proteinExistence type="predicted"/>
<dbReference type="AlphaFoldDB" id="A0A194XHQ2"/>
<keyword evidence="3" id="KW-1185">Reference proteome</keyword>
<organism evidence="2 3">
    <name type="scientific">Mollisia scopiformis</name>
    <name type="common">Conifer needle endophyte fungus</name>
    <name type="synonym">Phialocephala scopiformis</name>
    <dbReference type="NCBI Taxonomy" id="149040"/>
    <lineage>
        <taxon>Eukaryota</taxon>
        <taxon>Fungi</taxon>
        <taxon>Dikarya</taxon>
        <taxon>Ascomycota</taxon>
        <taxon>Pezizomycotina</taxon>
        <taxon>Leotiomycetes</taxon>
        <taxon>Helotiales</taxon>
        <taxon>Mollisiaceae</taxon>
        <taxon>Mollisia</taxon>
    </lineage>
</organism>
<feature type="compositionally biased region" description="Polar residues" evidence="1">
    <location>
        <begin position="21"/>
        <end position="33"/>
    </location>
</feature>
<dbReference type="GeneID" id="28817388"/>